<evidence type="ECO:0000256" key="5">
    <source>
        <dbReference type="ARBA" id="ARBA00022989"/>
    </source>
</evidence>
<sequence>MAITTTSEVQVATAMPESSVNTDRWWKSPNLRQLNLLLIIPMLSIFTQGFVPSLYPRQSRPLDRNKLPLLTRRLTRFDGSMMNGLQSVEPWREYFGEPKGSTLGLFNAAYPMGGLVAIPFLSFVSDTFGRRSALGLGASVCVIGASLQAAAQNLPMFVVSRGVLGFGAVFIGSSGAPLITELAHPAHRATATALFNTSYSLGSIVAAWVTFGTFRIASSAAWRIPSGIQGLPSVIQLLGLWFVPESPRWLISKDRNEEALRILAKYHAEGNKEDALVQFEYNEIMNALSYERSIDRHSWVQNYLEFVRTKGNRKRLFILLWCACISQMSGNAFISYYLAPVLTSVGLTTSLKQTLINATQQILSWFSALYFATLPQKLGRRTLFLASLSAIFVCLVSITTGSAIFAKDQNNKAAGGAVVAFLYIFSPSYNLGLNGNLGLYITEILPFNLRMRGQALYQLFATCFTLLSTYAIPVGLDDLAWKLYTIFIPWVVIEFAVIYFVFPETKGPSLEEIAIIFDGKDADASPVENKLDDVERAEVEHKI</sequence>
<dbReference type="PANTHER" id="PTHR48022:SF64">
    <property type="entry name" value="MAJOR FACILITATOR SUPERFAMILY (MFS) PROFILE DOMAIN-CONTAINING PROTEIN"/>
    <property type="match status" value="1"/>
</dbReference>
<organism evidence="9 10">
    <name type="scientific">Fusarium oxysporum f. sp. radicis-cucumerinum</name>
    <dbReference type="NCBI Taxonomy" id="327505"/>
    <lineage>
        <taxon>Eukaryota</taxon>
        <taxon>Fungi</taxon>
        <taxon>Dikarya</taxon>
        <taxon>Ascomycota</taxon>
        <taxon>Pezizomycotina</taxon>
        <taxon>Sordariomycetes</taxon>
        <taxon>Hypocreomycetidae</taxon>
        <taxon>Hypocreales</taxon>
        <taxon>Nectriaceae</taxon>
        <taxon>Fusarium</taxon>
        <taxon>Fusarium oxysporum species complex</taxon>
    </lineage>
</organism>
<keyword evidence="4 7" id="KW-0812">Transmembrane</keyword>
<reference evidence="9 10" key="1">
    <citation type="journal article" date="2016" name="Environ. Microbiol.">
        <title>Effector profiles distinguish formae speciales of Fusarium oxysporum.</title>
        <authorList>
            <person name="van Dam P."/>
            <person name="Fokkens L."/>
            <person name="Schmidt S.M."/>
            <person name="Linmans J.H."/>
            <person name="Kistler H.C."/>
            <person name="Ma L.J."/>
            <person name="Rep M."/>
        </authorList>
    </citation>
    <scope>NUCLEOTIDE SEQUENCE [LARGE SCALE GENOMIC DNA]</scope>
    <source>
        <strain evidence="9 10">Forc016</strain>
    </source>
</reference>
<dbReference type="AlphaFoldDB" id="A0A2H3H015"/>
<feature type="transmembrane region" description="Helical" evidence="7">
    <location>
        <begin position="412"/>
        <end position="433"/>
    </location>
</feature>
<dbReference type="Proteomes" id="UP000219602">
    <property type="component" value="Chromosome 7"/>
</dbReference>
<feature type="transmembrane region" description="Helical" evidence="7">
    <location>
        <begin position="316"/>
        <end position="339"/>
    </location>
</feature>
<dbReference type="Pfam" id="PF00083">
    <property type="entry name" value="Sugar_tr"/>
    <property type="match status" value="1"/>
</dbReference>
<comment type="similarity">
    <text evidence="2">Belongs to the major facilitator superfamily. Sugar transporter (TC 2.A.1.1) family.</text>
</comment>
<feature type="transmembrane region" description="Helical" evidence="7">
    <location>
        <begin position="484"/>
        <end position="502"/>
    </location>
</feature>
<evidence type="ECO:0000256" key="6">
    <source>
        <dbReference type="ARBA" id="ARBA00023136"/>
    </source>
</evidence>
<feature type="transmembrane region" description="Helical" evidence="7">
    <location>
        <begin position="383"/>
        <end position="406"/>
    </location>
</feature>
<dbReference type="GO" id="GO:0005351">
    <property type="term" value="F:carbohydrate:proton symporter activity"/>
    <property type="evidence" value="ECO:0007669"/>
    <property type="project" value="TreeGrafter"/>
</dbReference>
<proteinExistence type="inferred from homology"/>
<dbReference type="InterPro" id="IPR036259">
    <property type="entry name" value="MFS_trans_sf"/>
</dbReference>
<evidence type="ECO:0000259" key="8">
    <source>
        <dbReference type="PROSITE" id="PS50850"/>
    </source>
</evidence>
<dbReference type="InterPro" id="IPR020846">
    <property type="entry name" value="MFS_dom"/>
</dbReference>
<evidence type="ECO:0000256" key="3">
    <source>
        <dbReference type="ARBA" id="ARBA00022448"/>
    </source>
</evidence>
<evidence type="ECO:0000313" key="9">
    <source>
        <dbReference type="EMBL" id="PCD36011.1"/>
    </source>
</evidence>
<keyword evidence="6 7" id="KW-0472">Membrane</keyword>
<feature type="transmembrane region" description="Helical" evidence="7">
    <location>
        <begin position="103"/>
        <end position="121"/>
    </location>
</feature>
<protein>
    <recommendedName>
        <fullName evidence="8">Major facilitator superfamily (MFS) profile domain-containing protein</fullName>
    </recommendedName>
</protein>
<accession>A0A2H3H015</accession>
<feature type="transmembrane region" description="Helical" evidence="7">
    <location>
        <begin position="454"/>
        <end position="472"/>
    </location>
</feature>
<feature type="transmembrane region" description="Helical" evidence="7">
    <location>
        <begin position="34"/>
        <end position="55"/>
    </location>
</feature>
<evidence type="ECO:0000256" key="2">
    <source>
        <dbReference type="ARBA" id="ARBA00010992"/>
    </source>
</evidence>
<dbReference type="InterPro" id="IPR050360">
    <property type="entry name" value="MFS_Sugar_Transporters"/>
</dbReference>
<keyword evidence="3" id="KW-0813">Transport</keyword>
<evidence type="ECO:0000313" key="10">
    <source>
        <dbReference type="Proteomes" id="UP000219602"/>
    </source>
</evidence>
<reference evidence="9 10" key="2">
    <citation type="journal article" date="2017" name="Sci. Rep.">
        <title>A mobile pathogenicity chromosome in Fusarium oxysporum for infection of multiple cucurbit species.</title>
        <authorList>
            <person name="van Dam P."/>
            <person name="Fokkens L."/>
            <person name="Ayukawa Y."/>
            <person name="van der Gragt M."/>
            <person name="Ter Horst A."/>
            <person name="Brankovics B."/>
            <person name="Houterman P.M."/>
            <person name="Arie T."/>
            <person name="Rep M."/>
        </authorList>
    </citation>
    <scope>NUCLEOTIDE SEQUENCE [LARGE SCALE GENOMIC DNA]</scope>
    <source>
        <strain evidence="9 10">Forc016</strain>
    </source>
</reference>
<comment type="caution">
    <text evidence="9">The sequence shown here is derived from an EMBL/GenBank/DDBJ whole genome shotgun (WGS) entry which is preliminary data.</text>
</comment>
<name>A0A2H3H015_FUSOX</name>
<dbReference type="SUPFAM" id="SSF103473">
    <property type="entry name" value="MFS general substrate transporter"/>
    <property type="match status" value="1"/>
</dbReference>
<feature type="transmembrane region" description="Helical" evidence="7">
    <location>
        <begin position="191"/>
        <end position="214"/>
    </location>
</feature>
<dbReference type="GO" id="GO:0016020">
    <property type="term" value="C:membrane"/>
    <property type="evidence" value="ECO:0007669"/>
    <property type="project" value="UniProtKB-SubCell"/>
</dbReference>
<evidence type="ECO:0000256" key="4">
    <source>
        <dbReference type="ARBA" id="ARBA00022692"/>
    </source>
</evidence>
<feature type="domain" description="Major facilitator superfamily (MFS) profile" evidence="8">
    <location>
        <begin position="37"/>
        <end position="506"/>
    </location>
</feature>
<keyword evidence="5 7" id="KW-1133">Transmembrane helix</keyword>
<comment type="subcellular location">
    <subcellularLocation>
        <location evidence="1">Membrane</location>
        <topology evidence="1">Multi-pass membrane protein</topology>
    </subcellularLocation>
</comment>
<dbReference type="InterPro" id="IPR005828">
    <property type="entry name" value="MFS_sugar_transport-like"/>
</dbReference>
<feature type="transmembrane region" description="Helical" evidence="7">
    <location>
        <begin position="157"/>
        <end position="179"/>
    </location>
</feature>
<dbReference type="EMBL" id="MABQ02000005">
    <property type="protein sequence ID" value="PCD36011.1"/>
    <property type="molecule type" value="Genomic_DNA"/>
</dbReference>
<evidence type="ECO:0000256" key="7">
    <source>
        <dbReference type="SAM" id="Phobius"/>
    </source>
</evidence>
<dbReference type="PROSITE" id="PS50850">
    <property type="entry name" value="MFS"/>
    <property type="match status" value="1"/>
</dbReference>
<dbReference type="Gene3D" id="1.20.1250.20">
    <property type="entry name" value="MFS general substrate transporter like domains"/>
    <property type="match status" value="1"/>
</dbReference>
<gene>
    <name evidence="9" type="ORF">AU210_008565</name>
</gene>
<dbReference type="FunFam" id="1.20.1250.20:FF:000134">
    <property type="entry name" value="MFS sugar transporter protein"/>
    <property type="match status" value="1"/>
</dbReference>
<dbReference type="PANTHER" id="PTHR48022">
    <property type="entry name" value="PLASTIDIC GLUCOSE TRANSPORTER 4"/>
    <property type="match status" value="1"/>
</dbReference>
<evidence type="ECO:0000256" key="1">
    <source>
        <dbReference type="ARBA" id="ARBA00004141"/>
    </source>
</evidence>